<dbReference type="PANTHER" id="PTHR12993">
    <property type="entry name" value="N-ACETYLGLUCOSAMINYL-PHOSPHATIDYLINOSITOL DE-N-ACETYLASE-RELATED"/>
    <property type="match status" value="1"/>
</dbReference>
<dbReference type="PANTHER" id="PTHR12993:SF11">
    <property type="entry name" value="N-ACETYLGLUCOSAMINYL-PHOSPHATIDYLINOSITOL DE-N-ACETYLASE"/>
    <property type="match status" value="1"/>
</dbReference>
<feature type="region of interest" description="Disordered" evidence="2">
    <location>
        <begin position="176"/>
        <end position="201"/>
    </location>
</feature>
<organism evidence="3 4">
    <name type="scientific">Streptomyces genisteinicus</name>
    <dbReference type="NCBI Taxonomy" id="2768068"/>
    <lineage>
        <taxon>Bacteria</taxon>
        <taxon>Bacillati</taxon>
        <taxon>Actinomycetota</taxon>
        <taxon>Actinomycetes</taxon>
        <taxon>Kitasatosporales</taxon>
        <taxon>Streptomycetaceae</taxon>
        <taxon>Streptomyces</taxon>
    </lineage>
</organism>
<feature type="compositionally biased region" description="Basic and acidic residues" evidence="2">
    <location>
        <begin position="192"/>
        <end position="201"/>
    </location>
</feature>
<dbReference type="EMBL" id="CP060825">
    <property type="protein sequence ID" value="QNP63280.1"/>
    <property type="molecule type" value="Genomic_DNA"/>
</dbReference>
<dbReference type="KEGG" id="sgj:IAG43_10250"/>
<sequence>MQIVAHPDDDLFFMNPDVAQTVESGVPVTSVYITDGGSFGVNKVPGRPAPAADVPGYVSARQQGLRQAYAQMMGLPLFTPWERGTVRLPGGREAELNRLEHLGRRVDLVFLNLRMHARAGGKPVNLTHLWRTPGVRLPTQPAPGSPAGGPSSYGHGELVEALVALLRRYRPTLIRTLDPDPDAQVHDRRHPRGSDQRGYSDHPDHTAAALFAWRALTAWAAGPDGAAGAPAFQTEAYRGYYNQRWPHNLPARTVALKTRHLNAYGGDPSWGCGNDAGCGDYAIGGDRVLASDRGWVRSTHRRYPTAGPRAVVDADDGRTTVYGVLGTRLARWSGRPDGTPADPEDLGGGHLAPAIAVTTAAGGDHLVFALRFAGLGPGDRENVREVVVLRQRPRGDGPAGTWQSLGSPETEPRRTRLTGTPVAVTGADGRVHLFVRNGHKGVSTRVLGTGGTWSAWRRLPGGHVQEGLAAAVDGDGRVHLFAASTGWTEHWAQRGVRGRLRRGSRRLVARPGDVPDAVTAADGSVLVGYRRVASDRVIVERLAPGRLARWSTVTERPVPGYGRVALVGGRRPTASDLRIAVGGGAVGGPDGDGTVLRAAVPSAAAPVQGVPTTAVAPGGGPAVMVALGLDGTPVVTRIREGGGSA</sequence>
<dbReference type="Pfam" id="PF02585">
    <property type="entry name" value="PIG-L"/>
    <property type="match status" value="1"/>
</dbReference>
<dbReference type="AlphaFoldDB" id="A0A7H0HRW4"/>
<dbReference type="InterPro" id="IPR003737">
    <property type="entry name" value="GlcNAc_PI_deacetylase-related"/>
</dbReference>
<evidence type="ECO:0000313" key="4">
    <source>
        <dbReference type="Proteomes" id="UP000516230"/>
    </source>
</evidence>
<proteinExistence type="predicted"/>
<accession>A0A7H0HRW4</accession>
<keyword evidence="4" id="KW-1185">Reference proteome</keyword>
<dbReference type="GO" id="GO:0016811">
    <property type="term" value="F:hydrolase activity, acting on carbon-nitrogen (but not peptide) bonds, in linear amides"/>
    <property type="evidence" value="ECO:0007669"/>
    <property type="project" value="TreeGrafter"/>
</dbReference>
<dbReference type="Gene3D" id="3.40.50.10320">
    <property type="entry name" value="LmbE-like"/>
    <property type="match status" value="1"/>
</dbReference>
<feature type="region of interest" description="Disordered" evidence="2">
    <location>
        <begin position="393"/>
        <end position="415"/>
    </location>
</feature>
<evidence type="ECO:0000313" key="3">
    <source>
        <dbReference type="EMBL" id="QNP63280.1"/>
    </source>
</evidence>
<dbReference type="InterPro" id="IPR024078">
    <property type="entry name" value="LmbE-like_dom_sf"/>
</dbReference>
<gene>
    <name evidence="3" type="ORF">IAG43_10250</name>
</gene>
<dbReference type="SUPFAM" id="SSF89372">
    <property type="entry name" value="Fucose-specific lectin"/>
    <property type="match status" value="1"/>
</dbReference>
<reference evidence="3 4" key="1">
    <citation type="submission" date="2020-08" db="EMBL/GenBank/DDBJ databases">
        <title>A novel species.</title>
        <authorList>
            <person name="Gao J."/>
        </authorList>
    </citation>
    <scope>NUCLEOTIDE SEQUENCE [LARGE SCALE GENOMIC DNA]</scope>
    <source>
        <strain evidence="3 4">CRPJ-33</strain>
    </source>
</reference>
<dbReference type="RefSeq" id="WP_187740445.1">
    <property type="nucleotide sequence ID" value="NZ_CP060825.1"/>
</dbReference>
<protein>
    <submittedName>
        <fullName evidence="3">PIG-L family deacetylase</fullName>
    </submittedName>
</protein>
<keyword evidence="1" id="KW-0862">Zinc</keyword>
<evidence type="ECO:0000256" key="1">
    <source>
        <dbReference type="ARBA" id="ARBA00022833"/>
    </source>
</evidence>
<dbReference type="SUPFAM" id="SSF102588">
    <property type="entry name" value="LmbE-like"/>
    <property type="match status" value="1"/>
</dbReference>
<name>A0A7H0HRW4_9ACTN</name>
<evidence type="ECO:0000256" key="2">
    <source>
        <dbReference type="SAM" id="MobiDB-lite"/>
    </source>
</evidence>
<dbReference type="Proteomes" id="UP000516230">
    <property type="component" value="Chromosome"/>
</dbReference>
<dbReference type="GO" id="GO:0016137">
    <property type="term" value="P:glycoside metabolic process"/>
    <property type="evidence" value="ECO:0007669"/>
    <property type="project" value="UniProtKB-ARBA"/>
</dbReference>